<protein>
    <recommendedName>
        <fullName evidence="5">Ferredoxin--NADP reductase</fullName>
        <shortName evidence="5">FNR</shortName>
        <shortName evidence="5">Fd-NADP(+) reductase</shortName>
        <ecNumber evidence="5">1.18.1.2</ecNumber>
    </recommendedName>
</protein>
<name>A0AAT9GA39_9RICK</name>
<dbReference type="EC" id="1.18.1.2" evidence="5"/>
<comment type="catalytic activity">
    <reaction evidence="5">
        <text>2 reduced [2Fe-2S]-[ferredoxin] + NADP(+) + H(+) = 2 oxidized [2Fe-2S]-[ferredoxin] + NADPH</text>
        <dbReference type="Rhea" id="RHEA:20125"/>
        <dbReference type="Rhea" id="RHEA-COMP:10000"/>
        <dbReference type="Rhea" id="RHEA-COMP:10001"/>
        <dbReference type="ChEBI" id="CHEBI:15378"/>
        <dbReference type="ChEBI" id="CHEBI:33737"/>
        <dbReference type="ChEBI" id="CHEBI:33738"/>
        <dbReference type="ChEBI" id="CHEBI:57783"/>
        <dbReference type="ChEBI" id="CHEBI:58349"/>
        <dbReference type="EC" id="1.18.1.2"/>
    </reaction>
</comment>
<evidence type="ECO:0000256" key="1">
    <source>
        <dbReference type="ARBA" id="ARBA00022630"/>
    </source>
</evidence>
<dbReference type="EMBL" id="AP029170">
    <property type="protein sequence ID" value="BFD46723.1"/>
    <property type="molecule type" value="Genomic_DNA"/>
</dbReference>
<evidence type="ECO:0000256" key="6">
    <source>
        <dbReference type="SAM" id="Phobius"/>
    </source>
</evidence>
<reference evidence="8" key="1">
    <citation type="submission" date="2024-01" db="EMBL/GenBank/DDBJ databases">
        <title>Sequencing the genomes of a sandfly, Sergentomyia squamirostris, and its two endosymbionts.</title>
        <authorList>
            <person name="Itokawa K."/>
            <person name="Sanjoba C."/>
        </authorList>
    </citation>
    <scope>NUCLEOTIDE SEQUENCE</scope>
    <source>
        <strain evidence="8">RiSSQ</strain>
    </source>
</reference>
<gene>
    <name evidence="8" type="ORF">DMENIID0002_13690</name>
</gene>
<dbReference type="GO" id="GO:0004324">
    <property type="term" value="F:ferredoxin-NADP+ reductase activity"/>
    <property type="evidence" value="ECO:0007669"/>
    <property type="project" value="UniProtKB-UniRule"/>
</dbReference>
<keyword evidence="6" id="KW-1133">Transmembrane helix</keyword>
<evidence type="ECO:0000313" key="8">
    <source>
        <dbReference type="EMBL" id="BFD46723.1"/>
    </source>
</evidence>
<dbReference type="AlphaFoldDB" id="A0AAT9GA39"/>
<comment type="subunit">
    <text evidence="5">Homodimer.</text>
</comment>
<dbReference type="GO" id="GO:0050660">
    <property type="term" value="F:flavin adenine dinucleotide binding"/>
    <property type="evidence" value="ECO:0007669"/>
    <property type="project" value="UniProtKB-UniRule"/>
</dbReference>
<keyword evidence="4 5" id="KW-0560">Oxidoreductase</keyword>
<dbReference type="InterPro" id="IPR022890">
    <property type="entry name" value="Fd--NADP_Rdtase_type_2"/>
</dbReference>
<feature type="binding site" evidence="5">
    <location>
        <position position="41"/>
    </location>
    <ligand>
        <name>FAD</name>
        <dbReference type="ChEBI" id="CHEBI:57692"/>
    </ligand>
</feature>
<dbReference type="InterPro" id="IPR036188">
    <property type="entry name" value="FAD/NAD-bd_sf"/>
</dbReference>
<feature type="binding site" evidence="5">
    <location>
        <position position="86"/>
    </location>
    <ligand>
        <name>FAD</name>
        <dbReference type="ChEBI" id="CHEBI:57692"/>
    </ligand>
</feature>
<dbReference type="Gene3D" id="3.50.50.60">
    <property type="entry name" value="FAD/NAD(P)-binding domain"/>
    <property type="match status" value="2"/>
</dbReference>
<dbReference type="PANTHER" id="PTHR48105">
    <property type="entry name" value="THIOREDOXIN REDUCTASE 1-RELATED-RELATED"/>
    <property type="match status" value="1"/>
</dbReference>
<evidence type="ECO:0000256" key="2">
    <source>
        <dbReference type="ARBA" id="ARBA00022827"/>
    </source>
</evidence>
<feature type="binding site" evidence="5">
    <location>
        <position position="46"/>
    </location>
    <ligand>
        <name>FAD</name>
        <dbReference type="ChEBI" id="CHEBI:57692"/>
    </ligand>
</feature>
<evidence type="ECO:0000259" key="7">
    <source>
        <dbReference type="Pfam" id="PF07992"/>
    </source>
</evidence>
<feature type="binding site" evidence="5">
    <location>
        <position position="120"/>
    </location>
    <ligand>
        <name>FAD</name>
        <dbReference type="ChEBI" id="CHEBI:57692"/>
    </ligand>
</feature>
<dbReference type="SUPFAM" id="SSF51905">
    <property type="entry name" value="FAD/NAD(P)-binding domain"/>
    <property type="match status" value="1"/>
</dbReference>
<evidence type="ECO:0000256" key="5">
    <source>
        <dbReference type="HAMAP-Rule" id="MF_01685"/>
    </source>
</evidence>
<comment type="caution">
    <text evidence="5">Lacks conserved residue(s) required for the propagation of feature annotation.</text>
</comment>
<evidence type="ECO:0000256" key="3">
    <source>
        <dbReference type="ARBA" id="ARBA00022857"/>
    </source>
</evidence>
<dbReference type="InterPro" id="IPR023753">
    <property type="entry name" value="FAD/NAD-binding_dom"/>
</dbReference>
<feature type="binding site" evidence="5">
    <location>
        <position position="33"/>
    </location>
    <ligand>
        <name>FAD</name>
        <dbReference type="ChEBI" id="CHEBI:57692"/>
    </ligand>
</feature>
<comment type="cofactor">
    <cofactor evidence="5">
        <name>FAD</name>
        <dbReference type="ChEBI" id="CHEBI:57692"/>
    </cofactor>
    <text evidence="5">Binds 1 FAD per subunit.</text>
</comment>
<keyword evidence="2 5" id="KW-0274">FAD</keyword>
<feature type="transmembrane region" description="Helical" evidence="6">
    <location>
        <begin position="6"/>
        <end position="25"/>
    </location>
</feature>
<feature type="domain" description="FAD/NAD(P)-binding" evidence="7">
    <location>
        <begin position="5"/>
        <end position="291"/>
    </location>
</feature>
<proteinExistence type="inferred from homology"/>
<feature type="binding site" evidence="5">
    <location>
        <position position="327"/>
    </location>
    <ligand>
        <name>FAD</name>
        <dbReference type="ChEBI" id="CHEBI:57692"/>
    </ligand>
</feature>
<comment type="similarity">
    <text evidence="5">Belongs to the ferredoxin--NADP reductase type 2 family.</text>
</comment>
<keyword evidence="3 5" id="KW-0521">NADP</keyword>
<evidence type="ECO:0000256" key="4">
    <source>
        <dbReference type="ARBA" id="ARBA00023002"/>
    </source>
</evidence>
<dbReference type="InterPro" id="IPR050097">
    <property type="entry name" value="Ferredoxin-NADP_redctase_2"/>
</dbReference>
<dbReference type="PRINTS" id="PR00368">
    <property type="entry name" value="FADPNR"/>
</dbReference>
<dbReference type="PRINTS" id="PR00469">
    <property type="entry name" value="PNDRDTASEII"/>
</dbReference>
<dbReference type="GO" id="GO:0050661">
    <property type="term" value="F:NADP binding"/>
    <property type="evidence" value="ECO:0007669"/>
    <property type="project" value="UniProtKB-UniRule"/>
</dbReference>
<accession>A0AAT9GA39</accession>
<keyword evidence="6" id="KW-0812">Transmembrane</keyword>
<sequence>MHDTDVIIIGAGPVGLFAIFQAGMLGMRCHVVDSQAIIGGQCSILYPEKPIYDIPAYPKIMAEELVAQLALQAQPFNPVCHLNQQVVQLKKEEGKFQITTSKDILITAKVIIIAAGCGSFGPNRPPLPNIETFEGKSVFYFINNRNSFVDKEIVIAGGGDSAVDWAISLCEIAKKIYLVHRREKFRAAPETIRQLKELADNGKIELVINYQLEHLVGKDGILEAVGVKDFEGNIRTLPANILLPFFGLSQELGPIKNWGLNVKTNHIIVELGHFETNIPGIYAIGDIASYPAKLKLILTGFAEAASSLHHAYSRVFEGKALHFEYSTTKGVHK</sequence>
<organism evidence="8">
    <name type="scientific">Candidatus Tisiphia endosymbiont of Sergentomyia squamirostris</name>
    <dbReference type="NCBI Taxonomy" id="3113639"/>
    <lineage>
        <taxon>Bacteria</taxon>
        <taxon>Pseudomonadati</taxon>
        <taxon>Pseudomonadota</taxon>
        <taxon>Alphaproteobacteria</taxon>
        <taxon>Rickettsiales</taxon>
        <taxon>Rickettsiaceae</taxon>
        <taxon>Rickettsieae</taxon>
        <taxon>Candidatus Tisiphia</taxon>
    </lineage>
</organism>
<dbReference type="Pfam" id="PF07992">
    <property type="entry name" value="Pyr_redox_2"/>
    <property type="match status" value="1"/>
</dbReference>
<keyword evidence="1 5" id="KW-0285">Flavoprotein</keyword>
<dbReference type="HAMAP" id="MF_01685">
    <property type="entry name" value="FENR2"/>
    <property type="match status" value="1"/>
</dbReference>
<keyword evidence="6" id="KW-0472">Membrane</keyword>
<feature type="binding site" evidence="5">
    <location>
        <position position="286"/>
    </location>
    <ligand>
        <name>FAD</name>
        <dbReference type="ChEBI" id="CHEBI:57692"/>
    </ligand>
</feature>